<evidence type="ECO:0000256" key="5">
    <source>
        <dbReference type="ARBA" id="ARBA00022801"/>
    </source>
</evidence>
<dbReference type="GO" id="GO:0004416">
    <property type="term" value="F:hydroxyacylglutathione hydrolase activity"/>
    <property type="evidence" value="ECO:0007669"/>
    <property type="project" value="UniProtKB-UniRule"/>
</dbReference>
<evidence type="ECO:0000256" key="4">
    <source>
        <dbReference type="ARBA" id="ARBA00022723"/>
    </source>
</evidence>
<dbReference type="RefSeq" id="WP_162049739.1">
    <property type="nucleotide sequence ID" value="NZ_AP019011.1"/>
</dbReference>
<dbReference type="InterPro" id="IPR050110">
    <property type="entry name" value="Glyoxalase_II_hydrolase"/>
</dbReference>
<evidence type="ECO:0000256" key="1">
    <source>
        <dbReference type="ARBA" id="ARBA00001623"/>
    </source>
</evidence>
<comment type="function">
    <text evidence="7">Thiolesterase that catalyzes the hydrolysis of S-D-lactoyl-glutathione to form glutathione and D-lactic acid.</text>
</comment>
<dbReference type="EMBL" id="AP022345">
    <property type="protein sequence ID" value="BBU69558.1"/>
    <property type="molecule type" value="Genomic_DNA"/>
</dbReference>
<dbReference type="Pfam" id="PF00753">
    <property type="entry name" value="Lactamase_B"/>
    <property type="match status" value="1"/>
</dbReference>
<evidence type="ECO:0000256" key="2">
    <source>
        <dbReference type="ARBA" id="ARBA00004963"/>
    </source>
</evidence>
<keyword evidence="5 7" id="KW-0378">Hydrolase</keyword>
<comment type="pathway">
    <text evidence="2 7">Secondary metabolite metabolism; methylglyoxal degradation; (R)-lactate from methylglyoxal: step 2/2.</text>
</comment>
<evidence type="ECO:0000256" key="3">
    <source>
        <dbReference type="ARBA" id="ARBA00006759"/>
    </source>
</evidence>
<feature type="binding site" evidence="7">
    <location>
        <position position="164"/>
    </location>
    <ligand>
        <name>Zn(2+)</name>
        <dbReference type="ChEBI" id="CHEBI:29105"/>
        <label>2</label>
    </ligand>
</feature>
<feature type="binding site" evidence="7">
    <location>
        <position position="76"/>
    </location>
    <ligand>
        <name>Zn(2+)</name>
        <dbReference type="ChEBI" id="CHEBI:29105"/>
        <label>1</label>
    </ligand>
</feature>
<evidence type="ECO:0000256" key="7">
    <source>
        <dbReference type="HAMAP-Rule" id="MF_01374"/>
    </source>
</evidence>
<comment type="cofactor">
    <cofactor evidence="7">
        <name>Zn(2+)</name>
        <dbReference type="ChEBI" id="CHEBI:29105"/>
    </cofactor>
    <text evidence="7">Binds 2 Zn(2+) ions per subunit.</text>
</comment>
<dbReference type="GO" id="GO:0046872">
    <property type="term" value="F:metal ion binding"/>
    <property type="evidence" value="ECO:0007669"/>
    <property type="project" value="UniProtKB-KW"/>
</dbReference>
<dbReference type="InterPro" id="IPR032282">
    <property type="entry name" value="HAGH_C"/>
</dbReference>
<gene>
    <name evidence="7 8" type="primary">gloB</name>
    <name evidence="8" type="ORF">ICHIAU1_18410</name>
</gene>
<dbReference type="SMART" id="SM00849">
    <property type="entry name" value="Lactamase_B"/>
    <property type="match status" value="1"/>
</dbReference>
<comment type="similarity">
    <text evidence="3 7">Belongs to the metallo-beta-lactamase superfamily. Glyoxalase II family.</text>
</comment>
<dbReference type="UniPathway" id="UPA00619">
    <property type="reaction ID" value="UER00676"/>
</dbReference>
<organism evidence="8 9">
    <name type="scientific">Fluviibacter phosphoraccumulans</name>
    <dbReference type="NCBI Taxonomy" id="1751046"/>
    <lineage>
        <taxon>Bacteria</taxon>
        <taxon>Pseudomonadati</taxon>
        <taxon>Pseudomonadota</taxon>
        <taxon>Betaproteobacteria</taxon>
        <taxon>Rhodocyclales</taxon>
        <taxon>Fluviibacteraceae</taxon>
        <taxon>Fluviibacter</taxon>
    </lineage>
</organism>
<dbReference type="Gene3D" id="3.60.15.10">
    <property type="entry name" value="Ribonuclease Z/Hydroxyacylglutathione hydrolase-like"/>
    <property type="match status" value="1"/>
</dbReference>
<feature type="binding site" evidence="7">
    <location>
        <position position="164"/>
    </location>
    <ligand>
        <name>Zn(2+)</name>
        <dbReference type="ChEBI" id="CHEBI:29105"/>
        <label>1</label>
    </ligand>
</feature>
<dbReference type="InterPro" id="IPR001279">
    <property type="entry name" value="Metallo-B-lactamas"/>
</dbReference>
<feature type="binding site" evidence="7">
    <location>
        <position position="78"/>
    </location>
    <ligand>
        <name>Zn(2+)</name>
        <dbReference type="ChEBI" id="CHEBI:29105"/>
        <label>1</label>
    </ligand>
</feature>
<keyword evidence="9" id="KW-1185">Reference proteome</keyword>
<dbReference type="NCBIfam" id="TIGR03413">
    <property type="entry name" value="GSH_gloB"/>
    <property type="match status" value="1"/>
</dbReference>
<dbReference type="PANTHER" id="PTHR43705:SF1">
    <property type="entry name" value="HYDROXYACYLGLUTATHIONE HYDROLASE GLOB"/>
    <property type="match status" value="1"/>
</dbReference>
<dbReference type="PIRSF" id="PIRSF005457">
    <property type="entry name" value="Glx"/>
    <property type="match status" value="1"/>
</dbReference>
<keyword evidence="4 7" id="KW-0479">Metal-binding</keyword>
<dbReference type="InterPro" id="IPR017782">
    <property type="entry name" value="Hydroxyacylglutathione_Hdrlase"/>
</dbReference>
<comment type="catalytic activity">
    <reaction evidence="1 7">
        <text>an S-(2-hydroxyacyl)glutathione + H2O = a 2-hydroxy carboxylate + glutathione + H(+)</text>
        <dbReference type="Rhea" id="RHEA:21864"/>
        <dbReference type="ChEBI" id="CHEBI:15377"/>
        <dbReference type="ChEBI" id="CHEBI:15378"/>
        <dbReference type="ChEBI" id="CHEBI:57925"/>
        <dbReference type="ChEBI" id="CHEBI:58896"/>
        <dbReference type="ChEBI" id="CHEBI:71261"/>
        <dbReference type="EC" id="3.1.2.6"/>
    </reaction>
</comment>
<evidence type="ECO:0000313" key="8">
    <source>
        <dbReference type="EMBL" id="BBU69558.1"/>
    </source>
</evidence>
<dbReference type="CDD" id="cd07723">
    <property type="entry name" value="hydroxyacylglutathione_hydrolase_MBL-fold"/>
    <property type="match status" value="1"/>
</dbReference>
<sequence length="290" mass="31787">MNNPPDPFETLISHHGRLDVIGIPAFDDNLIWMLQRHDEGSSAPHTVCVVDPGDAAPVIDYCQIHRLLPTQVLLTHHHGDHTGGVAALVTWMRQTHPAYSVTVYGPEVEGIPTVNYPLKGAEQLMLWPDIAVEVMAVPGHTRGHLAYLLPGDADSAPPALFSGDVLFGLGCGRLFEGTAEQMFDALTRIAQLDGATRIYCAHEYTALNLPFALSVDPTNAELLARADRIRALRQAGRATLPLLLSEERATNPFLRCDQTPIVLASGVEDLARPDQVFTQLRKLRDTFKAR</sequence>
<feature type="binding site" evidence="7">
    <location>
        <position position="202"/>
    </location>
    <ligand>
        <name>Zn(2+)</name>
        <dbReference type="ChEBI" id="CHEBI:29105"/>
        <label>2</label>
    </ligand>
</feature>
<dbReference type="HAMAP" id="MF_01374">
    <property type="entry name" value="Glyoxalase_2"/>
    <property type="match status" value="1"/>
</dbReference>
<proteinExistence type="inferred from homology"/>
<dbReference type="GO" id="GO:0019243">
    <property type="term" value="P:methylglyoxal catabolic process to D-lactate via S-lactoyl-glutathione"/>
    <property type="evidence" value="ECO:0007669"/>
    <property type="project" value="UniProtKB-UniRule"/>
</dbReference>
<feature type="binding site" evidence="7">
    <location>
        <position position="81"/>
    </location>
    <ligand>
        <name>Zn(2+)</name>
        <dbReference type="ChEBI" id="CHEBI:29105"/>
        <label>2</label>
    </ligand>
</feature>
<evidence type="ECO:0000256" key="6">
    <source>
        <dbReference type="ARBA" id="ARBA00022833"/>
    </source>
</evidence>
<dbReference type="EC" id="3.1.2.6" evidence="7"/>
<dbReference type="OrthoDB" id="9802248at2"/>
<dbReference type="InterPro" id="IPR035680">
    <property type="entry name" value="Clx_II_MBL"/>
</dbReference>
<name>A0A679HXD7_9RHOO</name>
<evidence type="ECO:0000313" key="9">
    <source>
        <dbReference type="Proteomes" id="UP000463961"/>
    </source>
</evidence>
<dbReference type="PANTHER" id="PTHR43705">
    <property type="entry name" value="HYDROXYACYLGLUTATHIONE HYDROLASE"/>
    <property type="match status" value="1"/>
</dbReference>
<dbReference type="InterPro" id="IPR036866">
    <property type="entry name" value="RibonucZ/Hydroxyglut_hydro"/>
</dbReference>
<reference evidence="9" key="1">
    <citation type="submission" date="2020-01" db="EMBL/GenBank/DDBJ databases">
        <title>Phosphoaccumulans saitamaens gen. nov., sp. nov., a polyphosphate accumulating bacterium isolated from surface river water.</title>
        <authorList>
            <person name="Watanabe K."/>
            <person name="Suda W."/>
        </authorList>
    </citation>
    <scope>NUCLEOTIDE SEQUENCE [LARGE SCALE GENOMIC DNA]</scope>
    <source>
        <strain evidence="9">ICHIAU1</strain>
    </source>
</reference>
<dbReference type="SUPFAM" id="SSF56281">
    <property type="entry name" value="Metallo-hydrolase/oxidoreductase"/>
    <property type="match status" value="1"/>
</dbReference>
<protein>
    <recommendedName>
        <fullName evidence="7">Hydroxyacylglutathione hydrolase</fullName>
        <ecNumber evidence="7">3.1.2.6</ecNumber>
    </recommendedName>
    <alternativeName>
        <fullName evidence="7">Glyoxalase II</fullName>
        <shortName evidence="7">Glx II</shortName>
    </alternativeName>
</protein>
<keyword evidence="6 7" id="KW-0862">Zinc</keyword>
<dbReference type="Proteomes" id="UP000463961">
    <property type="component" value="Chromosome"/>
</dbReference>
<feature type="binding site" evidence="7">
    <location>
        <position position="140"/>
    </location>
    <ligand>
        <name>Zn(2+)</name>
        <dbReference type="ChEBI" id="CHEBI:29105"/>
        <label>1</label>
    </ligand>
</feature>
<dbReference type="AlphaFoldDB" id="A0A679HXD7"/>
<dbReference type="Pfam" id="PF16123">
    <property type="entry name" value="HAGH_C"/>
    <property type="match status" value="1"/>
</dbReference>
<accession>A0A679HXD7</accession>
<feature type="binding site" evidence="7">
    <location>
        <position position="80"/>
    </location>
    <ligand>
        <name>Zn(2+)</name>
        <dbReference type="ChEBI" id="CHEBI:29105"/>
        <label>2</label>
    </ligand>
</feature>
<comment type="subunit">
    <text evidence="7">Monomer.</text>
</comment>